<dbReference type="InterPro" id="IPR025997">
    <property type="entry name" value="SBP_2_dom"/>
</dbReference>
<evidence type="ECO:0000256" key="2">
    <source>
        <dbReference type="ARBA" id="ARBA00007639"/>
    </source>
</evidence>
<dbReference type="GO" id="GO:0030313">
    <property type="term" value="C:cell envelope"/>
    <property type="evidence" value="ECO:0007669"/>
    <property type="project" value="UniProtKB-SubCell"/>
</dbReference>
<dbReference type="Proteomes" id="UP000594205">
    <property type="component" value="Chromosome"/>
</dbReference>
<accession>A0A7M2SXY6</accession>
<dbReference type="KEGG" id="sfeu:IM697_23170"/>
<protein>
    <submittedName>
        <fullName evidence="5">Sugar ABC transporter substrate-binding protein</fullName>
    </submittedName>
</protein>
<dbReference type="SUPFAM" id="SSF53822">
    <property type="entry name" value="Periplasmic binding protein-like I"/>
    <property type="match status" value="1"/>
</dbReference>
<keyword evidence="3" id="KW-0732">Signal</keyword>
<evidence type="ECO:0000259" key="4">
    <source>
        <dbReference type="Pfam" id="PF13407"/>
    </source>
</evidence>
<dbReference type="GO" id="GO:0030246">
    <property type="term" value="F:carbohydrate binding"/>
    <property type="evidence" value="ECO:0007669"/>
    <property type="project" value="UniProtKB-ARBA"/>
</dbReference>
<reference evidence="5 6" key="1">
    <citation type="submission" date="2020-10" db="EMBL/GenBank/DDBJ databases">
        <title>Streptomyces ferrugineus complate genome analysis.</title>
        <authorList>
            <person name="Anwar N."/>
        </authorList>
    </citation>
    <scope>NUCLEOTIDE SEQUENCE [LARGE SCALE GENOMIC DNA]</scope>
    <source>
        <strain evidence="5 6">CCTCC AA2014009</strain>
    </source>
</reference>
<evidence type="ECO:0000256" key="1">
    <source>
        <dbReference type="ARBA" id="ARBA00004196"/>
    </source>
</evidence>
<feature type="domain" description="Periplasmic binding protein" evidence="4">
    <location>
        <begin position="32"/>
        <end position="284"/>
    </location>
</feature>
<dbReference type="CDD" id="cd01536">
    <property type="entry name" value="PBP1_ABC_sugar_binding-like"/>
    <property type="match status" value="1"/>
</dbReference>
<dbReference type="PANTHER" id="PTHR46847">
    <property type="entry name" value="D-ALLOSE-BINDING PERIPLASMIC PROTEIN-RELATED"/>
    <property type="match status" value="1"/>
</dbReference>
<evidence type="ECO:0000313" key="6">
    <source>
        <dbReference type="Proteomes" id="UP000594205"/>
    </source>
</evidence>
<evidence type="ECO:0000313" key="5">
    <source>
        <dbReference type="EMBL" id="QOV41260.1"/>
    </source>
</evidence>
<dbReference type="InterPro" id="IPR028082">
    <property type="entry name" value="Peripla_BP_I"/>
</dbReference>
<dbReference type="AlphaFoldDB" id="A0A7M2SXY6"/>
<evidence type="ECO:0000256" key="3">
    <source>
        <dbReference type="ARBA" id="ARBA00022729"/>
    </source>
</evidence>
<keyword evidence="6" id="KW-1185">Reference proteome</keyword>
<dbReference type="EMBL" id="CP063373">
    <property type="protein sequence ID" value="QOV41260.1"/>
    <property type="molecule type" value="Genomic_DNA"/>
</dbReference>
<comment type="similarity">
    <text evidence="2">Belongs to the bacterial solute-binding protein 2 family.</text>
</comment>
<comment type="subcellular location">
    <subcellularLocation>
        <location evidence="1">Cell envelope</location>
    </subcellularLocation>
</comment>
<dbReference type="PANTHER" id="PTHR46847:SF1">
    <property type="entry name" value="D-ALLOSE-BINDING PERIPLASMIC PROTEIN-RELATED"/>
    <property type="match status" value="1"/>
</dbReference>
<dbReference type="Pfam" id="PF13407">
    <property type="entry name" value="Peripla_BP_4"/>
    <property type="match status" value="1"/>
</dbReference>
<proteinExistence type="inferred from homology"/>
<sequence>MALVVSAAACSATGPGTEKTAQTGGPLVLGHSYQNITDEFFATELQTERQSAKAKGWQFISTDAQSNPARQLDDINTLISRGVDVLVVDPIDPDAVVPGITAAQQAGIPVLSLIRKPSRGKIDGLIYLDSVRDGRNGCDYIAKQLHGKGTVVNITGPMQIQAARERAEGCNQALKRYPGIKVVAQPSTDYTLRDGQQKMTDVLQAHPDVDAVFGGNDQVALGAVRALIAAGQNPKDKVVVGIDGTQSGLQAVCDGTMKMSLATFSNKEARLVIDAAEKLRAGKKVGRVLFPAEPVTAGNVTAQAKVAGYQLKSCKADAS</sequence>
<dbReference type="Gene3D" id="3.40.50.2300">
    <property type="match status" value="2"/>
</dbReference>
<name>A0A7M2SXY6_9ACTN</name>
<gene>
    <name evidence="5" type="ORF">IM697_23170</name>
</gene>
<organism evidence="5 6">
    <name type="scientific">Streptomyces ferrugineus</name>
    <dbReference type="NCBI Taxonomy" id="1413221"/>
    <lineage>
        <taxon>Bacteria</taxon>
        <taxon>Bacillati</taxon>
        <taxon>Actinomycetota</taxon>
        <taxon>Actinomycetes</taxon>
        <taxon>Kitasatosporales</taxon>
        <taxon>Streptomycetaceae</taxon>
        <taxon>Streptomyces</taxon>
    </lineage>
</organism>